<dbReference type="PANTHER" id="PTHR11669:SF20">
    <property type="entry name" value="REPLICATION FACTOR C SUBUNIT 4"/>
    <property type="match status" value="1"/>
</dbReference>
<keyword evidence="3 7" id="KW-0235">DNA replication</keyword>
<evidence type="ECO:0000256" key="5">
    <source>
        <dbReference type="ARBA" id="ARBA00022840"/>
    </source>
</evidence>
<evidence type="ECO:0000256" key="2">
    <source>
        <dbReference type="ARBA" id="ARBA00014164"/>
    </source>
</evidence>
<accession>A0A1G8YTP7</accession>
<dbReference type="InterPro" id="IPR023748">
    <property type="entry name" value="Rep_factor-C_ssu_arc"/>
</dbReference>
<dbReference type="FunFam" id="3.40.50.300:FF:000952">
    <property type="entry name" value="Replication factor C subunit 2"/>
    <property type="match status" value="1"/>
</dbReference>
<sequence>MLERQQFHAMEGNHTIWIEKYRPRRLEEMVGQKEIVVRLQSYVKTGNLPHLLFTGSAGIGKTTAAVALAREFFGDTWQMNFREMNASDERGIDVVRNQIKDFARTSPLGDATFKILFLDEADALTTDAQAALRRTMETYARTCRFILSCNYSSKIIDPIQSRCAIYRFRPLDREAVIEEVQRIAAAEGLTITDGALDAIVYVASGDMRKAINALQGAAILQANIDEETIYSITATARPDEIDELLDLAIEGRFDEAEQALSALTRDRGIAPNELINQCYRALVQRDMDRTLKVKLIDALGETDFRLSEGANSDIQMEALLARFVIASKQHR</sequence>
<dbReference type="InterPro" id="IPR027417">
    <property type="entry name" value="P-loop_NTPase"/>
</dbReference>
<dbReference type="Gene3D" id="1.10.8.60">
    <property type="match status" value="1"/>
</dbReference>
<dbReference type="GO" id="GO:0006261">
    <property type="term" value="P:DNA-templated DNA replication"/>
    <property type="evidence" value="ECO:0007669"/>
    <property type="project" value="TreeGrafter"/>
</dbReference>
<gene>
    <name evidence="7" type="primary">rfcS</name>
    <name evidence="9" type="ORF">SAMN04488571_103169</name>
</gene>
<dbReference type="Proteomes" id="UP000326500">
    <property type="component" value="Unassembled WGS sequence"/>
</dbReference>
<comment type="function">
    <text evidence="7">Part of the RFC clamp loader complex which loads the PCNA sliding clamp onto DNA.</text>
</comment>
<dbReference type="Pfam" id="PF08542">
    <property type="entry name" value="Rep_fac_C"/>
    <property type="match status" value="1"/>
</dbReference>
<proteinExistence type="inferred from homology"/>
<dbReference type="InterPro" id="IPR050238">
    <property type="entry name" value="DNA_Rep/Repair_Clamp_Loader"/>
</dbReference>
<dbReference type="GO" id="GO:0003677">
    <property type="term" value="F:DNA binding"/>
    <property type="evidence" value="ECO:0007669"/>
    <property type="project" value="InterPro"/>
</dbReference>
<dbReference type="GO" id="GO:0006281">
    <property type="term" value="P:DNA repair"/>
    <property type="evidence" value="ECO:0007669"/>
    <property type="project" value="TreeGrafter"/>
</dbReference>
<comment type="subunit">
    <text evidence="7">Heteromultimer composed of small subunits (RfcS) and large subunits (RfcL).</text>
</comment>
<dbReference type="HAMAP" id="MF_01509">
    <property type="entry name" value="RfcS"/>
    <property type="match status" value="1"/>
</dbReference>
<dbReference type="GO" id="GO:0003689">
    <property type="term" value="F:DNA clamp loader activity"/>
    <property type="evidence" value="ECO:0007669"/>
    <property type="project" value="UniProtKB-UniRule"/>
</dbReference>
<comment type="similarity">
    <text evidence="1 7">Belongs to the activator 1 small subunits family. RfcS subfamily.</text>
</comment>
<dbReference type="SUPFAM" id="SSF48019">
    <property type="entry name" value="post-AAA+ oligomerization domain-like"/>
    <property type="match status" value="1"/>
</dbReference>
<dbReference type="FunFam" id="1.20.272.10:FF:000029">
    <property type="entry name" value="Replication factor C small subunit"/>
    <property type="match status" value="1"/>
</dbReference>
<evidence type="ECO:0000256" key="3">
    <source>
        <dbReference type="ARBA" id="ARBA00022705"/>
    </source>
</evidence>
<feature type="binding site" evidence="7">
    <location>
        <begin position="55"/>
        <end position="62"/>
    </location>
    <ligand>
        <name>ATP</name>
        <dbReference type="ChEBI" id="CHEBI:30616"/>
    </ligand>
</feature>
<dbReference type="InterPro" id="IPR008921">
    <property type="entry name" value="DNA_pol3_clamp-load_cplx_C"/>
</dbReference>
<dbReference type="GO" id="GO:0005663">
    <property type="term" value="C:DNA replication factor C complex"/>
    <property type="evidence" value="ECO:0007669"/>
    <property type="project" value="InterPro"/>
</dbReference>
<protein>
    <recommendedName>
        <fullName evidence="2 7">Replication factor C small subunit</fullName>
        <shortName evidence="7">RFC small subunit</shortName>
    </recommendedName>
    <alternativeName>
        <fullName evidence="6 7">Clamp loader small subunit</fullName>
    </alternativeName>
</protein>
<keyword evidence="10" id="KW-1185">Reference proteome</keyword>
<reference evidence="9 10" key="1">
    <citation type="submission" date="2016-10" db="EMBL/GenBank/DDBJ databases">
        <authorList>
            <person name="Varghese N."/>
            <person name="Submissions S."/>
        </authorList>
    </citation>
    <scope>NUCLEOTIDE SEQUENCE [LARGE SCALE GENOMIC DNA]</scope>
    <source>
        <strain evidence="9 10">DSM 2373</strain>
    </source>
</reference>
<dbReference type="SMART" id="SM00382">
    <property type="entry name" value="AAA"/>
    <property type="match status" value="1"/>
</dbReference>
<evidence type="ECO:0000313" key="10">
    <source>
        <dbReference type="Proteomes" id="UP000326500"/>
    </source>
</evidence>
<organism evidence="9 10">
    <name type="scientific">Methanoculleus thermophilus</name>
    <dbReference type="NCBI Taxonomy" id="2200"/>
    <lineage>
        <taxon>Archaea</taxon>
        <taxon>Methanobacteriati</taxon>
        <taxon>Methanobacteriota</taxon>
        <taxon>Stenosarchaea group</taxon>
        <taxon>Methanomicrobia</taxon>
        <taxon>Methanomicrobiales</taxon>
        <taxon>Methanomicrobiaceae</taxon>
        <taxon>Methanoculleus</taxon>
    </lineage>
</organism>
<dbReference type="InterPro" id="IPR013748">
    <property type="entry name" value="Rep_factorC_C"/>
</dbReference>
<dbReference type="Gene3D" id="3.40.50.300">
    <property type="entry name" value="P-loop containing nucleotide triphosphate hydrolases"/>
    <property type="match status" value="1"/>
</dbReference>
<evidence type="ECO:0000256" key="1">
    <source>
        <dbReference type="ARBA" id="ARBA00009668"/>
    </source>
</evidence>
<dbReference type="InterPro" id="IPR047854">
    <property type="entry name" value="RFC_lid"/>
</dbReference>
<feature type="domain" description="AAA+ ATPase" evidence="8">
    <location>
        <begin position="47"/>
        <end position="171"/>
    </location>
</feature>
<dbReference type="GO" id="GO:0005524">
    <property type="term" value="F:ATP binding"/>
    <property type="evidence" value="ECO:0007669"/>
    <property type="project" value="UniProtKB-UniRule"/>
</dbReference>
<dbReference type="EMBL" id="FNFT01000003">
    <property type="protein sequence ID" value="SDK05455.1"/>
    <property type="molecule type" value="Genomic_DNA"/>
</dbReference>
<evidence type="ECO:0000259" key="8">
    <source>
        <dbReference type="SMART" id="SM00382"/>
    </source>
</evidence>
<name>A0A1G8YTP7_9EURY</name>
<evidence type="ECO:0000256" key="6">
    <source>
        <dbReference type="ARBA" id="ARBA00031749"/>
    </source>
</evidence>
<dbReference type="InterPro" id="IPR003593">
    <property type="entry name" value="AAA+_ATPase"/>
</dbReference>
<dbReference type="CDD" id="cd18140">
    <property type="entry name" value="HLD_clamp_RFC"/>
    <property type="match status" value="1"/>
</dbReference>
<dbReference type="CDD" id="cd00009">
    <property type="entry name" value="AAA"/>
    <property type="match status" value="1"/>
</dbReference>
<dbReference type="SUPFAM" id="SSF52540">
    <property type="entry name" value="P-loop containing nucleoside triphosphate hydrolases"/>
    <property type="match status" value="1"/>
</dbReference>
<dbReference type="Gene3D" id="1.20.272.10">
    <property type="match status" value="1"/>
</dbReference>
<dbReference type="InterPro" id="IPR003959">
    <property type="entry name" value="ATPase_AAA_core"/>
</dbReference>
<dbReference type="NCBIfam" id="NF001679">
    <property type="entry name" value="PRK00440.1"/>
    <property type="match status" value="1"/>
</dbReference>
<evidence type="ECO:0000313" key="9">
    <source>
        <dbReference type="EMBL" id="SDK05455.1"/>
    </source>
</evidence>
<dbReference type="GO" id="GO:0016887">
    <property type="term" value="F:ATP hydrolysis activity"/>
    <property type="evidence" value="ECO:0007669"/>
    <property type="project" value="InterPro"/>
</dbReference>
<dbReference type="Pfam" id="PF00004">
    <property type="entry name" value="AAA"/>
    <property type="match status" value="1"/>
</dbReference>
<dbReference type="STRING" id="2200.GCA_001571405_00128"/>
<evidence type="ECO:0000256" key="7">
    <source>
        <dbReference type="HAMAP-Rule" id="MF_01509"/>
    </source>
</evidence>
<dbReference type="AlphaFoldDB" id="A0A1G8YTP7"/>
<keyword evidence="4 7" id="KW-0547">Nucleotide-binding</keyword>
<dbReference type="PANTHER" id="PTHR11669">
    <property type="entry name" value="REPLICATION FACTOR C / DNA POLYMERASE III GAMMA-TAU SUBUNIT"/>
    <property type="match status" value="1"/>
</dbReference>
<keyword evidence="5 7" id="KW-0067">ATP-binding</keyword>
<evidence type="ECO:0000256" key="4">
    <source>
        <dbReference type="ARBA" id="ARBA00022741"/>
    </source>
</evidence>